<keyword evidence="1" id="KW-0472">Membrane</keyword>
<comment type="caution">
    <text evidence="2">The sequence shown here is derived from an EMBL/GenBank/DDBJ whole genome shotgun (WGS) entry which is preliminary data.</text>
</comment>
<reference evidence="2 3" key="1">
    <citation type="submission" date="2020-08" db="EMBL/GenBank/DDBJ databases">
        <title>Genomic Encyclopedia of Type Strains, Phase IV (KMG-IV): sequencing the most valuable type-strain genomes for metagenomic binning, comparative biology and taxonomic classification.</title>
        <authorList>
            <person name="Goeker M."/>
        </authorList>
    </citation>
    <scope>NUCLEOTIDE SEQUENCE [LARGE SCALE GENOMIC DNA]</scope>
    <source>
        <strain evidence="2 3">DSM 103733</strain>
    </source>
</reference>
<organism evidence="2 3">
    <name type="scientific">Silvibacterium bohemicum</name>
    <dbReference type="NCBI Taxonomy" id="1577686"/>
    <lineage>
        <taxon>Bacteria</taxon>
        <taxon>Pseudomonadati</taxon>
        <taxon>Acidobacteriota</taxon>
        <taxon>Terriglobia</taxon>
        <taxon>Terriglobales</taxon>
        <taxon>Acidobacteriaceae</taxon>
        <taxon>Silvibacterium</taxon>
    </lineage>
</organism>
<dbReference type="PROSITE" id="PS51257">
    <property type="entry name" value="PROKAR_LIPOPROTEIN"/>
    <property type="match status" value="1"/>
</dbReference>
<name>A0A841K6N6_9BACT</name>
<protein>
    <submittedName>
        <fullName evidence="2">Ferredoxin</fullName>
    </submittedName>
</protein>
<keyword evidence="3" id="KW-1185">Reference proteome</keyword>
<dbReference type="Proteomes" id="UP000538666">
    <property type="component" value="Unassembled WGS sequence"/>
</dbReference>
<keyword evidence="1" id="KW-1133">Transmembrane helix</keyword>
<evidence type="ECO:0000256" key="1">
    <source>
        <dbReference type="SAM" id="Phobius"/>
    </source>
</evidence>
<proteinExistence type="predicted"/>
<gene>
    <name evidence="2" type="ORF">HNQ77_004220</name>
</gene>
<keyword evidence="1" id="KW-0812">Transmembrane</keyword>
<dbReference type="AlphaFoldDB" id="A0A841K6N6"/>
<dbReference type="EMBL" id="JACHEK010000009">
    <property type="protein sequence ID" value="MBB6146248.1"/>
    <property type="molecule type" value="Genomic_DNA"/>
</dbReference>
<feature type="transmembrane region" description="Helical" evidence="1">
    <location>
        <begin position="20"/>
        <end position="41"/>
    </location>
</feature>
<sequence>MWFTKMHDVLAFLSHLSEYLPAILVTAGVAVLIGCAVGCACSPCKEKDEIFHREVY</sequence>
<accession>A0A841K6N6</accession>
<evidence type="ECO:0000313" key="2">
    <source>
        <dbReference type="EMBL" id="MBB6146248.1"/>
    </source>
</evidence>
<evidence type="ECO:0000313" key="3">
    <source>
        <dbReference type="Proteomes" id="UP000538666"/>
    </source>
</evidence>